<organism evidence="1 2">
    <name type="scientific">Rheinheimera aquimaris</name>
    <dbReference type="NCBI Taxonomy" id="412437"/>
    <lineage>
        <taxon>Bacteria</taxon>
        <taxon>Pseudomonadati</taxon>
        <taxon>Pseudomonadota</taxon>
        <taxon>Gammaproteobacteria</taxon>
        <taxon>Chromatiales</taxon>
        <taxon>Chromatiaceae</taxon>
        <taxon>Rheinheimera</taxon>
    </lineage>
</organism>
<dbReference type="GO" id="GO:0016301">
    <property type="term" value="F:kinase activity"/>
    <property type="evidence" value="ECO:0007669"/>
    <property type="project" value="UniProtKB-KW"/>
</dbReference>
<reference evidence="1 2" key="1">
    <citation type="journal article" date="2019" name="Int. J. Syst. Evol. Microbiol.">
        <title>The Global Catalogue of Microorganisms (GCM) 10K type strain sequencing project: providing services to taxonomists for standard genome sequencing and annotation.</title>
        <authorList>
            <consortium name="The Broad Institute Genomics Platform"/>
            <consortium name="The Broad Institute Genome Sequencing Center for Infectious Disease"/>
            <person name="Wu L."/>
            <person name="Ma J."/>
        </authorList>
    </citation>
    <scope>NUCLEOTIDE SEQUENCE [LARGE SCALE GENOMIC DNA]</scope>
    <source>
        <strain evidence="1 2">JCM 14331</strain>
    </source>
</reference>
<keyword evidence="1" id="KW-0808">Transferase</keyword>
<dbReference type="RefSeq" id="WP_226766109.1">
    <property type="nucleotide sequence ID" value="NZ_BAAAEO010000002.1"/>
</dbReference>
<dbReference type="Gene3D" id="3.40.50.300">
    <property type="entry name" value="P-loop containing nucleotide triphosphate hydrolases"/>
    <property type="match status" value="1"/>
</dbReference>
<sequence length="266" mass="29481">MTDFLASAQYQTTLAQLAEKLQSDLSLPAVVGISGAQGSGKSTLAAELVAQLKLHGIQAAAVSLDDYYLSKAQRQTLAGQVHPLLVQRGVPGTHDISRAIADAKAVLAGFNVALPQFDKALDEPAAALAAQRLDLLIVEGWCLGVAPQPAAELTEPVNYLEQREDKDGRWRHFVNSQLAGPYAEYWQLLQPLIWLKAPDWDSVCRWRAQQEQQLWQKRGTGMSDQQLSRFMLPFQRLTLASWQQLPQLADYIVTLDSQHNIHFSVD</sequence>
<protein>
    <submittedName>
        <fullName evidence="1">Kinase</fullName>
    </submittedName>
</protein>
<gene>
    <name evidence="1" type="ORF">GCM10009098_11000</name>
</gene>
<proteinExistence type="predicted"/>
<evidence type="ECO:0000313" key="2">
    <source>
        <dbReference type="Proteomes" id="UP001501169"/>
    </source>
</evidence>
<dbReference type="SUPFAM" id="SSF52540">
    <property type="entry name" value="P-loop containing nucleoside triphosphate hydrolases"/>
    <property type="match status" value="1"/>
</dbReference>
<keyword evidence="2" id="KW-1185">Reference proteome</keyword>
<dbReference type="EMBL" id="BAAAEO010000002">
    <property type="protein sequence ID" value="GAA0545256.1"/>
    <property type="molecule type" value="Genomic_DNA"/>
</dbReference>
<accession>A0ABN1DJI4</accession>
<keyword evidence="1" id="KW-0418">Kinase</keyword>
<evidence type="ECO:0000313" key="1">
    <source>
        <dbReference type="EMBL" id="GAA0545256.1"/>
    </source>
</evidence>
<dbReference type="Proteomes" id="UP001501169">
    <property type="component" value="Unassembled WGS sequence"/>
</dbReference>
<name>A0ABN1DJI4_9GAMM</name>
<comment type="caution">
    <text evidence="1">The sequence shown here is derived from an EMBL/GenBank/DDBJ whole genome shotgun (WGS) entry which is preliminary data.</text>
</comment>
<dbReference type="InterPro" id="IPR027417">
    <property type="entry name" value="P-loop_NTPase"/>
</dbReference>